<name>A0A699ZK70_HAELA</name>
<dbReference type="Proteomes" id="UP000485058">
    <property type="component" value="Unassembled WGS sequence"/>
</dbReference>
<accession>A0A699ZK70</accession>
<evidence type="ECO:0000256" key="1">
    <source>
        <dbReference type="SAM" id="MobiDB-lite"/>
    </source>
</evidence>
<feature type="region of interest" description="Disordered" evidence="1">
    <location>
        <begin position="1"/>
        <end position="20"/>
    </location>
</feature>
<feature type="compositionally biased region" description="Gly residues" evidence="1">
    <location>
        <begin position="94"/>
        <end position="103"/>
    </location>
</feature>
<feature type="non-terminal residue" evidence="2">
    <location>
        <position position="188"/>
    </location>
</feature>
<feature type="region of interest" description="Disordered" evidence="1">
    <location>
        <begin position="79"/>
        <end position="123"/>
    </location>
</feature>
<comment type="caution">
    <text evidence="2">The sequence shown here is derived from an EMBL/GenBank/DDBJ whole genome shotgun (WGS) entry which is preliminary data.</text>
</comment>
<gene>
    <name evidence="2" type="ORF">HaLaN_15842</name>
</gene>
<evidence type="ECO:0000313" key="3">
    <source>
        <dbReference type="Proteomes" id="UP000485058"/>
    </source>
</evidence>
<proteinExistence type="predicted"/>
<dbReference type="EMBL" id="BLLF01001386">
    <property type="protein sequence ID" value="GFH18958.1"/>
    <property type="molecule type" value="Genomic_DNA"/>
</dbReference>
<protein>
    <submittedName>
        <fullName evidence="2">Uncharacterized protein</fullName>
    </submittedName>
</protein>
<evidence type="ECO:0000313" key="2">
    <source>
        <dbReference type="EMBL" id="GFH18958.1"/>
    </source>
</evidence>
<sequence length="188" mass="20183">MSGREKGATTPSVPPKDARKLHQALKLHGHRDMVQVGMGNKINSSSLKLGVEAKHPELLMSEFDHKLAEIQAMLSRYNNESKGEAAPERAASGRGAGGKGLPGAGAPSAGAKKERSSSQQVTEEEAYLSSKAVWAGASSSLTNRVHEYRGSEAARAELQARVRQHLLAKAQEAEQRSSVHLATHNFIR</sequence>
<organism evidence="2 3">
    <name type="scientific">Haematococcus lacustris</name>
    <name type="common">Green alga</name>
    <name type="synonym">Haematococcus pluvialis</name>
    <dbReference type="NCBI Taxonomy" id="44745"/>
    <lineage>
        <taxon>Eukaryota</taxon>
        <taxon>Viridiplantae</taxon>
        <taxon>Chlorophyta</taxon>
        <taxon>core chlorophytes</taxon>
        <taxon>Chlorophyceae</taxon>
        <taxon>CS clade</taxon>
        <taxon>Chlamydomonadales</taxon>
        <taxon>Haematococcaceae</taxon>
        <taxon>Haematococcus</taxon>
    </lineage>
</organism>
<keyword evidence="3" id="KW-1185">Reference proteome</keyword>
<reference evidence="2 3" key="1">
    <citation type="submission" date="2020-02" db="EMBL/GenBank/DDBJ databases">
        <title>Draft genome sequence of Haematococcus lacustris strain NIES-144.</title>
        <authorList>
            <person name="Morimoto D."/>
            <person name="Nakagawa S."/>
            <person name="Yoshida T."/>
            <person name="Sawayama S."/>
        </authorList>
    </citation>
    <scope>NUCLEOTIDE SEQUENCE [LARGE SCALE GENOMIC DNA]</scope>
    <source>
        <strain evidence="2 3">NIES-144</strain>
    </source>
</reference>
<dbReference type="AlphaFoldDB" id="A0A699ZK70"/>